<dbReference type="Gene3D" id="1.10.443.10">
    <property type="entry name" value="Intergrase catalytic core"/>
    <property type="match status" value="1"/>
</dbReference>
<dbReference type="AlphaFoldDB" id="A0A1H1ZPK0"/>
<evidence type="ECO:0000256" key="1">
    <source>
        <dbReference type="ARBA" id="ARBA00023125"/>
    </source>
</evidence>
<dbReference type="InterPro" id="IPR010998">
    <property type="entry name" value="Integrase_recombinase_N"/>
</dbReference>
<protein>
    <submittedName>
        <fullName evidence="6">Site-specific recombinase XerC</fullName>
    </submittedName>
</protein>
<feature type="domain" description="Tyr recombinase" evidence="4">
    <location>
        <begin position="179"/>
        <end position="375"/>
    </location>
</feature>
<dbReference type="GO" id="GO:0003677">
    <property type="term" value="F:DNA binding"/>
    <property type="evidence" value="ECO:0007669"/>
    <property type="project" value="UniProtKB-UniRule"/>
</dbReference>
<evidence type="ECO:0000256" key="3">
    <source>
        <dbReference type="PROSITE-ProRule" id="PRU01248"/>
    </source>
</evidence>
<dbReference type="EMBL" id="LT629749">
    <property type="protein sequence ID" value="SDT35166.1"/>
    <property type="molecule type" value="Genomic_DNA"/>
</dbReference>
<organism evidence="6 7">
    <name type="scientific">Friedmanniella luteola</name>
    <dbReference type="NCBI Taxonomy" id="546871"/>
    <lineage>
        <taxon>Bacteria</taxon>
        <taxon>Bacillati</taxon>
        <taxon>Actinomycetota</taxon>
        <taxon>Actinomycetes</taxon>
        <taxon>Propionibacteriales</taxon>
        <taxon>Nocardioidaceae</taxon>
        <taxon>Friedmanniella</taxon>
    </lineage>
</organism>
<dbReference type="PROSITE" id="PS51900">
    <property type="entry name" value="CB"/>
    <property type="match status" value="1"/>
</dbReference>
<dbReference type="Pfam" id="PF22022">
    <property type="entry name" value="Phage_int_M"/>
    <property type="match status" value="1"/>
</dbReference>
<dbReference type="CDD" id="cd01189">
    <property type="entry name" value="INT_ICEBs1_C_like"/>
    <property type="match status" value="1"/>
</dbReference>
<dbReference type="GO" id="GO:0006310">
    <property type="term" value="P:DNA recombination"/>
    <property type="evidence" value="ECO:0007669"/>
    <property type="project" value="UniProtKB-KW"/>
</dbReference>
<accession>A0A1H1ZPK0</accession>
<keyword evidence="2" id="KW-0233">DNA recombination</keyword>
<dbReference type="InterPro" id="IPR013762">
    <property type="entry name" value="Integrase-like_cat_sf"/>
</dbReference>
<keyword evidence="7" id="KW-1185">Reference proteome</keyword>
<evidence type="ECO:0000256" key="2">
    <source>
        <dbReference type="ARBA" id="ARBA00023172"/>
    </source>
</evidence>
<dbReference type="InterPro" id="IPR044068">
    <property type="entry name" value="CB"/>
</dbReference>
<evidence type="ECO:0000313" key="6">
    <source>
        <dbReference type="EMBL" id="SDT35166.1"/>
    </source>
</evidence>
<dbReference type="Gene3D" id="1.10.150.130">
    <property type="match status" value="1"/>
</dbReference>
<dbReference type="PROSITE" id="PS51898">
    <property type="entry name" value="TYR_RECOMBINASE"/>
    <property type="match status" value="1"/>
</dbReference>
<dbReference type="RefSeq" id="WP_231930172.1">
    <property type="nucleotide sequence ID" value="NZ_LT629749.1"/>
</dbReference>
<dbReference type="Pfam" id="PF00589">
    <property type="entry name" value="Phage_integrase"/>
    <property type="match status" value="1"/>
</dbReference>
<reference evidence="6 7" key="1">
    <citation type="submission" date="2016-10" db="EMBL/GenBank/DDBJ databases">
        <authorList>
            <person name="de Groot N.N."/>
        </authorList>
    </citation>
    <scope>NUCLEOTIDE SEQUENCE [LARGE SCALE GENOMIC DNA]</scope>
    <source>
        <strain evidence="6 7">DSM 21741</strain>
    </source>
</reference>
<dbReference type="PANTHER" id="PTHR30349:SF91">
    <property type="entry name" value="INTA PROTEIN"/>
    <property type="match status" value="1"/>
</dbReference>
<sequence>MKPLGLGEHGGLSVVREGSGFVAYLRYRDHAGRGHRLKRAGKSRAEASRRALKAYSDALGMTGSADFTARSTFDEAAALWLATFEGQVQRGARSPSTLDEYRYLVKRVISPGVGSLRLGELTTPRLDRFVQAVLADRGYATAKLTRSVLSGICGWLVRQGAIVSNPVRDLTPLEQNRDRTARALSAEEVVSWLALLDADDFARRLELPELARFMLATGLRLGEALGVTWADLDLVVGSVTVQRTIIRVQGQGLVAKRVKSRASERRLLLPSWCVDLLKARRVRLGAFDGPVFADAKGGWRDRSNVGKAFRRVRDGSDFEWVKTHTFRKTVATLLDGSGASARMIADQLGHSRVSMTQDVYLGRRVANAGNLAALESYGPSPTDADTEGS</sequence>
<keyword evidence="1 3" id="KW-0238">DNA-binding</keyword>
<gene>
    <name evidence="6" type="ORF">SAMN04488543_3890</name>
</gene>
<dbReference type="InterPro" id="IPR002104">
    <property type="entry name" value="Integrase_catalytic"/>
</dbReference>
<dbReference type="SUPFAM" id="SSF56349">
    <property type="entry name" value="DNA breaking-rejoining enzymes"/>
    <property type="match status" value="1"/>
</dbReference>
<dbReference type="Proteomes" id="UP000199092">
    <property type="component" value="Chromosome I"/>
</dbReference>
<dbReference type="GO" id="GO:0015074">
    <property type="term" value="P:DNA integration"/>
    <property type="evidence" value="ECO:0007669"/>
    <property type="project" value="InterPro"/>
</dbReference>
<evidence type="ECO:0000313" key="7">
    <source>
        <dbReference type="Proteomes" id="UP000199092"/>
    </source>
</evidence>
<dbReference type="STRING" id="546871.SAMN04488543_3890"/>
<dbReference type="InterPro" id="IPR050090">
    <property type="entry name" value="Tyrosine_recombinase_XerCD"/>
</dbReference>
<name>A0A1H1ZPK0_9ACTN</name>
<proteinExistence type="predicted"/>
<evidence type="ECO:0000259" key="4">
    <source>
        <dbReference type="PROSITE" id="PS51898"/>
    </source>
</evidence>
<evidence type="ECO:0000259" key="5">
    <source>
        <dbReference type="PROSITE" id="PS51900"/>
    </source>
</evidence>
<dbReference type="PANTHER" id="PTHR30349">
    <property type="entry name" value="PHAGE INTEGRASE-RELATED"/>
    <property type="match status" value="1"/>
</dbReference>
<feature type="domain" description="Core-binding (CB)" evidence="5">
    <location>
        <begin position="71"/>
        <end position="157"/>
    </location>
</feature>
<dbReference type="InterPro" id="IPR053876">
    <property type="entry name" value="Phage_int_M"/>
</dbReference>
<dbReference type="InterPro" id="IPR011010">
    <property type="entry name" value="DNA_brk_join_enz"/>
</dbReference>